<sequence>MLVVGAGPVGLLLAGDLAERGVDVVVADRLSAPMTESRASQLGARTMEVLAQRGLLADFGDELVPEPRGHFAGLSFDASAVRSPYPGHWKVPQFRTEAVLARRALAAGARLLRGYELYELCDVHTDGADDAAADAGVVARFRTEDGPLTVRAGYVVGCDGAHSTVRSLAGFPVESGPARRELLRADLTGIEVPDRRFQLLERGFAASARRPDGVTRVMVRVDGAPPVRRQGPPALREIAAAWRTVTGEDLTGATPIWRDAFDDSWVQAAAYRRGRVLLAGDAAHAHMPVGGQSLNLGLQDAANLGWKLAAQVRGWAPPGLLDSYHDERHPVGRRVLDNVQAQGMLMFGGAQTAPVRQVLAEVLSDPGPRDRIAAWVTGLDVRYDVRYHGHDYIRDNIRDDVRGADDIPALLLGSRVPDLALTCSNGEGTTVHALLRDGRGLLLDLAPGPASTDADADADGWADRVRTVRATAGPDDAPFASGTSVTSVLVRPDGHVVWTDRTTTPLRTALTDWFGTADRP</sequence>
<dbReference type="EMBL" id="FN565485">
    <property type="protein sequence ID" value="CBH32810.1"/>
    <property type="molecule type" value="Genomic_DNA"/>
</dbReference>
<dbReference type="InterPro" id="IPR050641">
    <property type="entry name" value="RIFMO-like"/>
</dbReference>
<proteinExistence type="predicted"/>
<dbReference type="AlphaFoldDB" id="D1H0K1"/>
<comment type="cofactor">
    <cofactor evidence="1">
        <name>FAD</name>
        <dbReference type="ChEBI" id="CHEBI:57692"/>
    </cofactor>
</comment>
<dbReference type="PANTHER" id="PTHR43004">
    <property type="entry name" value="TRK SYSTEM POTASSIUM UPTAKE PROTEIN"/>
    <property type="match status" value="1"/>
</dbReference>
<evidence type="ECO:0000313" key="5">
    <source>
        <dbReference type="EMBL" id="CBH32810.1"/>
    </source>
</evidence>
<organism evidence="5">
    <name type="scientific">Streptomyces ravidus</name>
    <dbReference type="NCBI Taxonomy" id="691266"/>
    <lineage>
        <taxon>Bacteria</taxon>
        <taxon>Bacillati</taxon>
        <taxon>Actinomycetota</taxon>
        <taxon>Actinomycetes</taxon>
        <taxon>Kitasatosporales</taxon>
        <taxon>Streptomycetaceae</taxon>
        <taxon>Streptomyces</taxon>
    </lineage>
</organism>
<keyword evidence="2" id="KW-0285">Flavoprotein</keyword>
<evidence type="ECO:0000256" key="2">
    <source>
        <dbReference type="ARBA" id="ARBA00022630"/>
    </source>
</evidence>
<dbReference type="GO" id="GO:0071949">
    <property type="term" value="F:FAD binding"/>
    <property type="evidence" value="ECO:0007669"/>
    <property type="project" value="InterPro"/>
</dbReference>
<evidence type="ECO:0000256" key="1">
    <source>
        <dbReference type="ARBA" id="ARBA00001974"/>
    </source>
</evidence>
<feature type="domain" description="FAD-binding" evidence="4">
    <location>
        <begin position="2"/>
        <end position="338"/>
    </location>
</feature>
<dbReference type="InterPro" id="IPR036188">
    <property type="entry name" value="FAD/NAD-bd_sf"/>
</dbReference>
<dbReference type="PANTHER" id="PTHR43004:SF19">
    <property type="entry name" value="BINDING MONOOXYGENASE, PUTATIVE (JCVI)-RELATED"/>
    <property type="match status" value="1"/>
</dbReference>
<dbReference type="Gene3D" id="3.40.30.120">
    <property type="match status" value="1"/>
</dbReference>
<dbReference type="Pfam" id="PF21274">
    <property type="entry name" value="Rng_hyd_C"/>
    <property type="match status" value="1"/>
</dbReference>
<dbReference type="Gene3D" id="3.50.50.60">
    <property type="entry name" value="FAD/NAD(P)-binding domain"/>
    <property type="match status" value="1"/>
</dbReference>
<dbReference type="SUPFAM" id="SSF51905">
    <property type="entry name" value="FAD/NAD(P)-binding domain"/>
    <property type="match status" value="1"/>
</dbReference>
<gene>
    <name evidence="5" type="primary">ravOIV</name>
</gene>
<evidence type="ECO:0000259" key="4">
    <source>
        <dbReference type="Pfam" id="PF01494"/>
    </source>
</evidence>
<dbReference type="Gene3D" id="3.30.70.2450">
    <property type="match status" value="1"/>
</dbReference>
<dbReference type="PRINTS" id="PR00420">
    <property type="entry name" value="RNGMNOXGNASE"/>
</dbReference>
<dbReference type="Pfam" id="PF01494">
    <property type="entry name" value="FAD_binding_3"/>
    <property type="match status" value="1"/>
</dbReference>
<evidence type="ECO:0000256" key="3">
    <source>
        <dbReference type="ARBA" id="ARBA00022827"/>
    </source>
</evidence>
<dbReference type="InterPro" id="IPR002938">
    <property type="entry name" value="FAD-bd"/>
</dbReference>
<protein>
    <submittedName>
        <fullName evidence="5">Putative oxygenase</fullName>
    </submittedName>
</protein>
<name>D1H0K1_9ACTN</name>
<dbReference type="GO" id="GO:0016709">
    <property type="term" value="F:oxidoreductase activity, acting on paired donors, with incorporation or reduction of molecular oxygen, NAD(P)H as one donor, and incorporation of one atom of oxygen"/>
    <property type="evidence" value="ECO:0007669"/>
    <property type="project" value="UniProtKB-ARBA"/>
</dbReference>
<accession>D1H0K1</accession>
<keyword evidence="3" id="KW-0274">FAD</keyword>
<reference evidence="5" key="1">
    <citation type="journal article" date="2010" name="ChemBioChem">
        <title>Cloning and characterization of the ravidomycin and chrysomycin biosynthetic gene clusters.</title>
        <authorList>
            <person name="Kharel M.K."/>
            <person name="Nybo S.E."/>
            <person name="Shepherd M.D."/>
            <person name="Rohr J."/>
        </authorList>
    </citation>
    <scope>NUCLEOTIDE SEQUENCE</scope>
    <source>
        <strain evidence="5">C23201NS3</strain>
    </source>
</reference>